<dbReference type="STRING" id="913774.A0A0C3CTD5"/>
<gene>
    <name evidence="4" type="ORF">OIDMADRAFT_208495</name>
</gene>
<dbReference type="HOGENOM" id="CLU_010194_38_2_1"/>
<dbReference type="PANTHER" id="PTHR43086">
    <property type="entry name" value="VERY-LONG-CHAIN 3-OXOOACYL-COA REDUCTASE"/>
    <property type="match status" value="1"/>
</dbReference>
<organism evidence="4 5">
    <name type="scientific">Oidiodendron maius (strain Zn)</name>
    <dbReference type="NCBI Taxonomy" id="913774"/>
    <lineage>
        <taxon>Eukaryota</taxon>
        <taxon>Fungi</taxon>
        <taxon>Dikarya</taxon>
        <taxon>Ascomycota</taxon>
        <taxon>Pezizomycotina</taxon>
        <taxon>Leotiomycetes</taxon>
        <taxon>Leotiomycetes incertae sedis</taxon>
        <taxon>Myxotrichaceae</taxon>
        <taxon>Oidiodendron</taxon>
    </lineage>
</organism>
<dbReference type="Gene3D" id="3.40.50.720">
    <property type="entry name" value="NAD(P)-binding Rossmann-like Domain"/>
    <property type="match status" value="1"/>
</dbReference>
<keyword evidence="1" id="KW-0521">NADP</keyword>
<dbReference type="AlphaFoldDB" id="A0A0C3CTD5"/>
<dbReference type="Pfam" id="PF00106">
    <property type="entry name" value="adh_short"/>
    <property type="match status" value="1"/>
</dbReference>
<feature type="non-terminal residue" evidence="4">
    <location>
        <position position="290"/>
    </location>
</feature>
<evidence type="ECO:0000313" key="5">
    <source>
        <dbReference type="Proteomes" id="UP000054321"/>
    </source>
</evidence>
<evidence type="ECO:0008006" key="6">
    <source>
        <dbReference type="Google" id="ProtNLM"/>
    </source>
</evidence>
<dbReference type="GO" id="GO:0005783">
    <property type="term" value="C:endoplasmic reticulum"/>
    <property type="evidence" value="ECO:0007669"/>
    <property type="project" value="TreeGrafter"/>
</dbReference>
<keyword evidence="3" id="KW-0472">Membrane</keyword>
<evidence type="ECO:0000256" key="1">
    <source>
        <dbReference type="ARBA" id="ARBA00022857"/>
    </source>
</evidence>
<reference evidence="4 5" key="1">
    <citation type="submission" date="2014-04" db="EMBL/GenBank/DDBJ databases">
        <authorList>
            <consortium name="DOE Joint Genome Institute"/>
            <person name="Kuo A."/>
            <person name="Martino E."/>
            <person name="Perotto S."/>
            <person name="Kohler A."/>
            <person name="Nagy L.G."/>
            <person name="Floudas D."/>
            <person name="Copeland A."/>
            <person name="Barry K.W."/>
            <person name="Cichocki N."/>
            <person name="Veneault-Fourrey C."/>
            <person name="LaButti K."/>
            <person name="Lindquist E.A."/>
            <person name="Lipzen A."/>
            <person name="Lundell T."/>
            <person name="Morin E."/>
            <person name="Murat C."/>
            <person name="Sun H."/>
            <person name="Tunlid A."/>
            <person name="Henrissat B."/>
            <person name="Grigoriev I.V."/>
            <person name="Hibbett D.S."/>
            <person name="Martin F."/>
            <person name="Nordberg H.P."/>
            <person name="Cantor M.N."/>
            <person name="Hua S.X."/>
        </authorList>
    </citation>
    <scope>NUCLEOTIDE SEQUENCE [LARGE SCALE GENOMIC DNA]</scope>
    <source>
        <strain evidence="4 5">Zn</strain>
    </source>
</reference>
<dbReference type="InterPro" id="IPR002347">
    <property type="entry name" value="SDR_fam"/>
</dbReference>
<evidence type="ECO:0000256" key="2">
    <source>
        <dbReference type="ARBA" id="ARBA00023002"/>
    </source>
</evidence>
<dbReference type="InParanoid" id="A0A0C3CTD5"/>
<dbReference type="InterPro" id="IPR036291">
    <property type="entry name" value="NAD(P)-bd_dom_sf"/>
</dbReference>
<name>A0A0C3CTD5_OIDMZ</name>
<protein>
    <recommendedName>
        <fullName evidence="6">NAD(P)-binding protein</fullName>
    </recommendedName>
</protein>
<feature type="transmembrane region" description="Helical" evidence="3">
    <location>
        <begin position="6"/>
        <end position="25"/>
    </location>
</feature>
<dbReference type="EMBL" id="KN832902">
    <property type="protein sequence ID" value="KIM92952.1"/>
    <property type="molecule type" value="Genomic_DNA"/>
</dbReference>
<dbReference type="Proteomes" id="UP000054321">
    <property type="component" value="Unassembled WGS sequence"/>
</dbReference>
<dbReference type="GO" id="GO:0030497">
    <property type="term" value="P:fatty acid elongation"/>
    <property type="evidence" value="ECO:0007669"/>
    <property type="project" value="TreeGrafter"/>
</dbReference>
<sequence length="290" mass="32508">MWSYIGYLGIFWLSILVIKLTRFLYLHMRPSSLHRYKYNKGSELSWAFVTGSSDGIGLGLAHELAQSGFNIILHGRNPTKLEGVRRTLGQEYPQSEIRVIVADVSDSAQMQMRISSIVEELRHLHLTVLINNIGGPPPLMKPLYKPFAANIDTDVEGMLNMNIRFTIYLTRALLPHLTKNQKPSLIINIGSFADVGMPWLSMYSGTKAFINGWSSALARELKAEKKRVEVLAIVPVRVTDVSFRKEAPTLVQPNVRTFARASLQKVGCGRHVVAGYWVHDVVISLLSLLP</sequence>
<accession>A0A0C3CTD5</accession>
<dbReference type="PRINTS" id="PR00081">
    <property type="entry name" value="GDHRDH"/>
</dbReference>
<dbReference type="SUPFAM" id="SSF51735">
    <property type="entry name" value="NAD(P)-binding Rossmann-fold domains"/>
    <property type="match status" value="1"/>
</dbReference>
<keyword evidence="3" id="KW-0812">Transmembrane</keyword>
<proteinExistence type="predicted"/>
<keyword evidence="2" id="KW-0560">Oxidoreductase</keyword>
<keyword evidence="5" id="KW-1185">Reference proteome</keyword>
<evidence type="ECO:0000256" key="3">
    <source>
        <dbReference type="SAM" id="Phobius"/>
    </source>
</evidence>
<dbReference type="PANTHER" id="PTHR43086:SF2">
    <property type="entry name" value="HYDROXYSTEROID DEHYDROGENASE-LIKE PROTEIN 1"/>
    <property type="match status" value="1"/>
</dbReference>
<reference evidence="5" key="2">
    <citation type="submission" date="2015-01" db="EMBL/GenBank/DDBJ databases">
        <title>Evolutionary Origins and Diversification of the Mycorrhizal Mutualists.</title>
        <authorList>
            <consortium name="DOE Joint Genome Institute"/>
            <consortium name="Mycorrhizal Genomics Consortium"/>
            <person name="Kohler A."/>
            <person name="Kuo A."/>
            <person name="Nagy L.G."/>
            <person name="Floudas D."/>
            <person name="Copeland A."/>
            <person name="Barry K.W."/>
            <person name="Cichocki N."/>
            <person name="Veneault-Fourrey C."/>
            <person name="LaButti K."/>
            <person name="Lindquist E.A."/>
            <person name="Lipzen A."/>
            <person name="Lundell T."/>
            <person name="Morin E."/>
            <person name="Murat C."/>
            <person name="Riley R."/>
            <person name="Ohm R."/>
            <person name="Sun H."/>
            <person name="Tunlid A."/>
            <person name="Henrissat B."/>
            <person name="Grigoriev I.V."/>
            <person name="Hibbett D.S."/>
            <person name="Martin F."/>
        </authorList>
    </citation>
    <scope>NUCLEOTIDE SEQUENCE [LARGE SCALE GENOMIC DNA]</scope>
    <source>
        <strain evidence="5">Zn</strain>
    </source>
</reference>
<dbReference type="PIRSF" id="PIRSF000126">
    <property type="entry name" value="11-beta-HSD1"/>
    <property type="match status" value="1"/>
</dbReference>
<dbReference type="OrthoDB" id="47007at2759"/>
<keyword evidence="3" id="KW-1133">Transmembrane helix</keyword>
<dbReference type="GO" id="GO:0016491">
    <property type="term" value="F:oxidoreductase activity"/>
    <property type="evidence" value="ECO:0007669"/>
    <property type="project" value="UniProtKB-KW"/>
</dbReference>
<evidence type="ECO:0000313" key="4">
    <source>
        <dbReference type="EMBL" id="KIM92952.1"/>
    </source>
</evidence>